<comment type="caution">
    <text evidence="1">The sequence shown here is derived from an EMBL/GenBank/DDBJ whole genome shotgun (WGS) entry which is preliminary data.</text>
</comment>
<reference evidence="2" key="1">
    <citation type="journal article" date="2019" name="Int. J. Syst. Evol. Microbiol.">
        <title>The Global Catalogue of Microorganisms (GCM) 10K type strain sequencing project: providing services to taxonomists for standard genome sequencing and annotation.</title>
        <authorList>
            <consortium name="The Broad Institute Genomics Platform"/>
            <consortium name="The Broad Institute Genome Sequencing Center for Infectious Disease"/>
            <person name="Wu L."/>
            <person name="Ma J."/>
        </authorList>
    </citation>
    <scope>NUCLEOTIDE SEQUENCE [LARGE SCALE GENOMIC DNA]</scope>
    <source>
        <strain evidence="2">CECT 8551</strain>
    </source>
</reference>
<dbReference type="EMBL" id="JBHSAV010000057">
    <property type="protein sequence ID" value="MFC3977471.1"/>
    <property type="molecule type" value="Genomic_DNA"/>
</dbReference>
<dbReference type="InterPro" id="IPR009045">
    <property type="entry name" value="Zn_M74/Hedgehog-like"/>
</dbReference>
<keyword evidence="2" id="KW-1185">Reference proteome</keyword>
<gene>
    <name evidence="1" type="ORF">ACFOUP_13885</name>
</gene>
<evidence type="ECO:0000313" key="1">
    <source>
        <dbReference type="EMBL" id="MFC3977471.1"/>
    </source>
</evidence>
<evidence type="ECO:0000313" key="2">
    <source>
        <dbReference type="Proteomes" id="UP001595766"/>
    </source>
</evidence>
<dbReference type="RefSeq" id="WP_241293540.1">
    <property type="nucleotide sequence ID" value="NZ_JAKZGR010000005.1"/>
</dbReference>
<dbReference type="Proteomes" id="UP001595766">
    <property type="component" value="Unassembled WGS sequence"/>
</dbReference>
<accession>A0ABV8EP50</accession>
<sequence length="263" mass="30435">MDTKEAAIFVQTWLSTKGLYTSTIDGIPGPLTYRAIDESGVIPQEWSNRRKLVGMLQYITMQYGQNPGPIDGYFGPNTLHAFENAKYVIDQGNTPPVWRPEELAQRRSPWPKQYTPEFDQFYGKKGSSLVYAHSPYELKIAWNTSQKVSRFMCHEKVKDSIEKVLRAVLNHYGPSRLKELRLDYFGGCYNDRSIRGGTLPSMHSWGIAIDFDPSNNQLNWGRDRATFARTEYHAWWEIWESEGWVSLGRLRNFDWMHVQAASL</sequence>
<name>A0ABV8EP50_9BACT</name>
<proteinExistence type="predicted"/>
<protein>
    <submittedName>
        <fullName evidence="1">M15 family peptidase</fullName>
    </submittedName>
</protein>
<dbReference type="SUPFAM" id="SSF55166">
    <property type="entry name" value="Hedgehog/DD-peptidase"/>
    <property type="match status" value="1"/>
</dbReference>
<organism evidence="1 2">
    <name type="scientific">Belliella kenyensis</name>
    <dbReference type="NCBI Taxonomy" id="1472724"/>
    <lineage>
        <taxon>Bacteria</taxon>
        <taxon>Pseudomonadati</taxon>
        <taxon>Bacteroidota</taxon>
        <taxon>Cytophagia</taxon>
        <taxon>Cytophagales</taxon>
        <taxon>Cyclobacteriaceae</taxon>
        <taxon>Belliella</taxon>
    </lineage>
</organism>